<dbReference type="PROSITE" id="PS51257">
    <property type="entry name" value="PROKAR_LIPOPROTEIN"/>
    <property type="match status" value="1"/>
</dbReference>
<feature type="compositionally biased region" description="Low complexity" evidence="1">
    <location>
        <begin position="35"/>
        <end position="49"/>
    </location>
</feature>
<keyword evidence="3" id="KW-1185">Reference proteome</keyword>
<feature type="region of interest" description="Disordered" evidence="1">
    <location>
        <begin position="29"/>
        <end position="57"/>
    </location>
</feature>
<dbReference type="EMBL" id="BNBD01000016">
    <property type="protein sequence ID" value="GHF67123.1"/>
    <property type="molecule type" value="Genomic_DNA"/>
</dbReference>
<dbReference type="Proteomes" id="UP000638313">
    <property type="component" value="Unassembled WGS sequence"/>
</dbReference>
<evidence type="ECO:0008006" key="4">
    <source>
        <dbReference type="Google" id="ProtNLM"/>
    </source>
</evidence>
<evidence type="ECO:0000256" key="1">
    <source>
        <dbReference type="SAM" id="MobiDB-lite"/>
    </source>
</evidence>
<protein>
    <recommendedName>
        <fullName evidence="4">Lipoprotein</fullName>
    </recommendedName>
</protein>
<comment type="caution">
    <text evidence="2">The sequence shown here is derived from an EMBL/GenBank/DDBJ whole genome shotgun (WGS) entry which is preliminary data.</text>
</comment>
<accession>A0A919B7D2</accession>
<reference evidence="2" key="1">
    <citation type="journal article" date="2014" name="Int. J. Syst. Evol. Microbiol.">
        <title>Complete genome sequence of Corynebacterium casei LMG S-19264T (=DSM 44701T), isolated from a smear-ripened cheese.</title>
        <authorList>
            <consortium name="US DOE Joint Genome Institute (JGI-PGF)"/>
            <person name="Walter F."/>
            <person name="Albersmeier A."/>
            <person name="Kalinowski J."/>
            <person name="Ruckert C."/>
        </authorList>
    </citation>
    <scope>NUCLEOTIDE SEQUENCE</scope>
    <source>
        <strain evidence="2">JCM 4059</strain>
    </source>
</reference>
<gene>
    <name evidence="2" type="ORF">GCM10010218_55750</name>
</gene>
<evidence type="ECO:0000313" key="2">
    <source>
        <dbReference type="EMBL" id="GHF67123.1"/>
    </source>
</evidence>
<dbReference type="AlphaFoldDB" id="A0A919B7D2"/>
<name>A0A919B7D2_9ACTN</name>
<sequence length="150" mass="14738">MKLHHAVRTATASGIAVVALLGAGGCSSDSGTHESAAGSSSAPTAAPAADEGRDAAKDVEVSDCAFADKKDLSATVSATNSSATATYTYAVTVNFTAPDGSPLATQTSSLPFVRPGRTDTLDVKAPATPKAGTPTGAVKCAVAKVVRTTG</sequence>
<reference evidence="2" key="2">
    <citation type="submission" date="2020-09" db="EMBL/GenBank/DDBJ databases">
        <authorList>
            <person name="Sun Q."/>
            <person name="Ohkuma M."/>
        </authorList>
    </citation>
    <scope>NUCLEOTIDE SEQUENCE</scope>
    <source>
        <strain evidence="2">JCM 4059</strain>
    </source>
</reference>
<evidence type="ECO:0000313" key="3">
    <source>
        <dbReference type="Proteomes" id="UP000638313"/>
    </source>
</evidence>
<proteinExistence type="predicted"/>
<organism evidence="2 3">
    <name type="scientific">Streptomyces mashuensis</name>
    <dbReference type="NCBI Taxonomy" id="33904"/>
    <lineage>
        <taxon>Bacteria</taxon>
        <taxon>Bacillati</taxon>
        <taxon>Actinomycetota</taxon>
        <taxon>Actinomycetes</taxon>
        <taxon>Kitasatosporales</taxon>
        <taxon>Streptomycetaceae</taxon>
        <taxon>Streptomyces</taxon>
    </lineage>
</organism>
<dbReference type="RefSeq" id="WP_190132505.1">
    <property type="nucleotide sequence ID" value="NZ_BNBD01000016.1"/>
</dbReference>